<evidence type="ECO:0000313" key="3">
    <source>
        <dbReference type="EMBL" id="ASC71529.1"/>
    </source>
</evidence>
<proteinExistence type="predicted"/>
<evidence type="ECO:0008006" key="5">
    <source>
        <dbReference type="Google" id="ProtNLM"/>
    </source>
</evidence>
<dbReference type="STRING" id="1641165.XM38_06120"/>
<dbReference type="Proteomes" id="UP000191901">
    <property type="component" value="Chromosome"/>
</dbReference>
<gene>
    <name evidence="3" type="ORF">XM38_024810</name>
</gene>
<organism evidence="3 4">
    <name type="scientific">Halomicronema hongdechloris C2206</name>
    <dbReference type="NCBI Taxonomy" id="1641165"/>
    <lineage>
        <taxon>Bacteria</taxon>
        <taxon>Bacillati</taxon>
        <taxon>Cyanobacteriota</taxon>
        <taxon>Cyanophyceae</taxon>
        <taxon>Nodosilineales</taxon>
        <taxon>Nodosilineaceae</taxon>
        <taxon>Halomicronema</taxon>
    </lineage>
</organism>
<evidence type="ECO:0000313" key="4">
    <source>
        <dbReference type="Proteomes" id="UP000191901"/>
    </source>
</evidence>
<feature type="region of interest" description="Disordered" evidence="1">
    <location>
        <begin position="75"/>
        <end position="103"/>
    </location>
</feature>
<dbReference type="RefSeq" id="WP_080806760.1">
    <property type="nucleotide sequence ID" value="NZ_CP021983.2"/>
</dbReference>
<keyword evidence="2" id="KW-0472">Membrane</keyword>
<feature type="compositionally biased region" description="Low complexity" evidence="1">
    <location>
        <begin position="89"/>
        <end position="103"/>
    </location>
</feature>
<reference evidence="3 4" key="1">
    <citation type="journal article" date="2016" name="Biochim. Biophys. Acta">
        <title>Characterization of red-shifted phycobilisomes isolated from the chlorophyll f-containing cyanobacterium Halomicronema hongdechloris.</title>
        <authorList>
            <person name="Li Y."/>
            <person name="Lin Y."/>
            <person name="Garvey C.J."/>
            <person name="Birch D."/>
            <person name="Corkery R.W."/>
            <person name="Loughlin P.C."/>
            <person name="Scheer H."/>
            <person name="Willows R.D."/>
            <person name="Chen M."/>
        </authorList>
    </citation>
    <scope>NUCLEOTIDE SEQUENCE [LARGE SCALE GENOMIC DNA]</scope>
    <source>
        <strain evidence="3 4">C2206</strain>
    </source>
</reference>
<evidence type="ECO:0000256" key="1">
    <source>
        <dbReference type="SAM" id="MobiDB-lite"/>
    </source>
</evidence>
<dbReference type="AlphaFoldDB" id="A0A1Z3HMJ8"/>
<sequence>MSQQDNFAGGFIVGSIFGGLVGGVAGALIGARLQRRGLMPDDDLDTEALGEATEERMESARQGLEDKIAQLNDAIDDMRQQLGGVNGYSQSSSPSDHSSMSDA</sequence>
<dbReference type="KEGG" id="hhg:XM38_024810"/>
<keyword evidence="4" id="KW-1185">Reference proteome</keyword>
<dbReference type="OrthoDB" id="516634at2"/>
<evidence type="ECO:0000256" key="2">
    <source>
        <dbReference type="SAM" id="Phobius"/>
    </source>
</evidence>
<keyword evidence="2" id="KW-1133">Transmembrane helix</keyword>
<keyword evidence="2" id="KW-0812">Transmembrane</keyword>
<dbReference type="EMBL" id="CP021983">
    <property type="protein sequence ID" value="ASC71529.1"/>
    <property type="molecule type" value="Genomic_DNA"/>
</dbReference>
<name>A0A1Z3HMJ8_9CYAN</name>
<feature type="transmembrane region" description="Helical" evidence="2">
    <location>
        <begin position="6"/>
        <end position="29"/>
    </location>
</feature>
<protein>
    <recommendedName>
        <fullName evidence="5">Gas vesicle protein</fullName>
    </recommendedName>
</protein>
<accession>A0A1Z3HMJ8</accession>